<evidence type="ECO:0000313" key="3">
    <source>
        <dbReference type="Proteomes" id="UP000007800"/>
    </source>
</evidence>
<sequence length="55" mass="6206">MYKLRPDDFDWIEQERSKAEAAKARLDKRLEAQKSAARAIQDGHAGDDGQSTSDK</sequence>
<dbReference type="InParanoid" id="C5KYF6"/>
<dbReference type="Proteomes" id="UP000007800">
    <property type="component" value="Unassembled WGS sequence"/>
</dbReference>
<proteinExistence type="predicted"/>
<evidence type="ECO:0000256" key="1">
    <source>
        <dbReference type="SAM" id="MobiDB-lite"/>
    </source>
</evidence>
<accession>C5KYF6</accession>
<keyword evidence="3" id="KW-1185">Reference proteome</keyword>
<evidence type="ECO:0000313" key="2">
    <source>
        <dbReference type="EMBL" id="EER10533.1"/>
    </source>
</evidence>
<organism evidence="3">
    <name type="scientific">Perkinsus marinus (strain ATCC 50983 / TXsc)</name>
    <dbReference type="NCBI Taxonomy" id="423536"/>
    <lineage>
        <taxon>Eukaryota</taxon>
        <taxon>Sar</taxon>
        <taxon>Alveolata</taxon>
        <taxon>Perkinsozoa</taxon>
        <taxon>Perkinsea</taxon>
        <taxon>Perkinsida</taxon>
        <taxon>Perkinsidae</taxon>
        <taxon>Perkinsus</taxon>
    </lineage>
</organism>
<gene>
    <name evidence="2" type="ORF">Pmar_PMAR005868</name>
</gene>
<protein>
    <submittedName>
        <fullName evidence="2">Uncharacterized protein</fullName>
    </submittedName>
</protein>
<name>C5KYF6_PERM5</name>
<dbReference type="AlphaFoldDB" id="C5KYF6"/>
<dbReference type="GeneID" id="9038568"/>
<feature type="region of interest" description="Disordered" evidence="1">
    <location>
        <begin position="32"/>
        <end position="55"/>
    </location>
</feature>
<dbReference type="RefSeq" id="XP_002778738.1">
    <property type="nucleotide sequence ID" value="XM_002778692.1"/>
</dbReference>
<dbReference type="EMBL" id="GG677382">
    <property type="protein sequence ID" value="EER10533.1"/>
    <property type="molecule type" value="Genomic_DNA"/>
</dbReference>
<reference evidence="2 3" key="1">
    <citation type="submission" date="2008-07" db="EMBL/GenBank/DDBJ databases">
        <authorList>
            <person name="El-Sayed N."/>
            <person name="Caler E."/>
            <person name="Inman J."/>
            <person name="Amedeo P."/>
            <person name="Hass B."/>
            <person name="Wortman J."/>
        </authorList>
    </citation>
    <scope>NUCLEOTIDE SEQUENCE [LARGE SCALE GENOMIC DNA]</scope>
    <source>
        <strain evidence="3">ATCC 50983 / TXsc</strain>
    </source>
</reference>